<keyword evidence="3" id="KW-1185">Reference proteome</keyword>
<dbReference type="OrthoDB" id="3645851at2759"/>
<reference evidence="2" key="1">
    <citation type="journal article" date="2020" name="Stud. Mycol.">
        <title>101 Dothideomycetes genomes: a test case for predicting lifestyles and emergence of pathogens.</title>
        <authorList>
            <person name="Haridas S."/>
            <person name="Albert R."/>
            <person name="Binder M."/>
            <person name="Bloem J."/>
            <person name="Labutti K."/>
            <person name="Salamov A."/>
            <person name="Andreopoulos B."/>
            <person name="Baker S."/>
            <person name="Barry K."/>
            <person name="Bills G."/>
            <person name="Bluhm B."/>
            <person name="Cannon C."/>
            <person name="Castanera R."/>
            <person name="Culley D."/>
            <person name="Daum C."/>
            <person name="Ezra D."/>
            <person name="Gonzalez J."/>
            <person name="Henrissat B."/>
            <person name="Kuo A."/>
            <person name="Liang C."/>
            <person name="Lipzen A."/>
            <person name="Lutzoni F."/>
            <person name="Magnuson J."/>
            <person name="Mondo S."/>
            <person name="Nolan M."/>
            <person name="Ohm R."/>
            <person name="Pangilinan J."/>
            <person name="Park H.-J."/>
            <person name="Ramirez L."/>
            <person name="Alfaro M."/>
            <person name="Sun H."/>
            <person name="Tritt A."/>
            <person name="Yoshinaga Y."/>
            <person name="Zwiers L.-H."/>
            <person name="Turgeon B."/>
            <person name="Goodwin S."/>
            <person name="Spatafora J."/>
            <person name="Crous P."/>
            <person name="Grigoriev I."/>
        </authorList>
    </citation>
    <scope>NUCLEOTIDE SEQUENCE</scope>
    <source>
        <strain evidence="2">ATCC 36951</strain>
    </source>
</reference>
<gene>
    <name evidence="2" type="ORF">M409DRAFT_21693</name>
</gene>
<dbReference type="AlphaFoldDB" id="A0A6A6CM78"/>
<evidence type="ECO:0000313" key="3">
    <source>
        <dbReference type="Proteomes" id="UP000799537"/>
    </source>
</evidence>
<organism evidence="2 3">
    <name type="scientific">Zasmidium cellare ATCC 36951</name>
    <dbReference type="NCBI Taxonomy" id="1080233"/>
    <lineage>
        <taxon>Eukaryota</taxon>
        <taxon>Fungi</taxon>
        <taxon>Dikarya</taxon>
        <taxon>Ascomycota</taxon>
        <taxon>Pezizomycotina</taxon>
        <taxon>Dothideomycetes</taxon>
        <taxon>Dothideomycetidae</taxon>
        <taxon>Mycosphaerellales</taxon>
        <taxon>Mycosphaerellaceae</taxon>
        <taxon>Zasmidium</taxon>
    </lineage>
</organism>
<feature type="region of interest" description="Disordered" evidence="1">
    <location>
        <begin position="1"/>
        <end position="30"/>
    </location>
</feature>
<proteinExistence type="predicted"/>
<evidence type="ECO:0000256" key="1">
    <source>
        <dbReference type="SAM" id="MobiDB-lite"/>
    </source>
</evidence>
<protein>
    <submittedName>
        <fullName evidence="2">Uncharacterized protein</fullName>
    </submittedName>
</protein>
<feature type="compositionally biased region" description="Polar residues" evidence="1">
    <location>
        <begin position="14"/>
        <end position="29"/>
    </location>
</feature>
<accession>A0A6A6CM78</accession>
<evidence type="ECO:0000313" key="2">
    <source>
        <dbReference type="EMBL" id="KAF2168255.1"/>
    </source>
</evidence>
<dbReference type="GeneID" id="54559254"/>
<name>A0A6A6CM78_ZASCE</name>
<dbReference type="Proteomes" id="UP000799537">
    <property type="component" value="Unassembled WGS sequence"/>
</dbReference>
<dbReference type="EMBL" id="ML993591">
    <property type="protein sequence ID" value="KAF2168255.1"/>
    <property type="molecule type" value="Genomic_DNA"/>
</dbReference>
<dbReference type="RefSeq" id="XP_033669144.1">
    <property type="nucleotide sequence ID" value="XM_033805982.1"/>
</dbReference>
<sequence>MAPLQAATSAGADTMSTTVSGDTPATTNPVKAESKRLLKQVWSAANLEDATNIASRSVELYDGKGLHVLSAANAVASFPGGLRAAVDMLLIEIIPKIVQREGLDNQAFWKSIRRSKGSFARQFKLIDKTLYCMVRVHSDKSYKSGRRMRPSPFEIFDRTTAAWECLLKHVRHNYIKAKYLKASQPRIFPISRANLVWLRRFHVADITAFKVAGHWLPQELVDMVARETYQVGFSAETIKRIFGPLQHSTFFGVHQTAATVALLRAYNNWFWCAEDVETVQGGTTRVGRHALTETANGEWLVNGS</sequence>